<accession>A0A220MJI5</accession>
<dbReference type="Proteomes" id="UP000197781">
    <property type="component" value="Chromosome"/>
</dbReference>
<evidence type="ECO:0000313" key="1">
    <source>
        <dbReference type="EMBL" id="ASJ55278.1"/>
    </source>
</evidence>
<sequence>MKEIVLDRLNKMEELEQRRLLKQIMNGVFLNLVEYQEEMQKKLEERVFTEIEDKEDKHDIYVTLCHRDDFDPIHEYLYPMIPGDEEKKICDRKELAVRLSNQEEAVMMTIFLECEYDKIQALMMSKRTFKGRLNTAGNHYPIEVRLQQSPVYMDELEKLYNMFQKNGMPWKTVNHPYASKFFEVILVACEGTFTEDEEILEIAITLDEWEPYKKLDVIPLWNIERLALKNIGFPVPAIDRVNFEHVLSLRKTGSEHGYLVDGDEELIRYIKRSPEELTIVSPQEKSGVWNVCKITQPVTTRIGRLDYELVSNRRKNSFIGSYARKQAMTVRAKGEIIRIVHSFEAADQLELVNVEIRDKNNRPAATYGLNPFISDNVRVENDKKIMALGFRRRGANSFILQDMMSFLVSEVQMYFPEYKCEGEWA</sequence>
<protein>
    <submittedName>
        <fullName evidence="1">Normocyte-binding protein</fullName>
    </submittedName>
</protein>
<dbReference type="RefSeq" id="WP_088908956.1">
    <property type="nucleotide sequence ID" value="NZ_CP018145.1"/>
</dbReference>
<reference evidence="1 2" key="1">
    <citation type="submission" date="2016-11" db="EMBL/GenBank/DDBJ databases">
        <authorList>
            <person name="Jaros S."/>
            <person name="Januszkiewicz K."/>
            <person name="Wedrychowicz H."/>
        </authorList>
    </citation>
    <scope>NUCLEOTIDE SEQUENCE [LARGE SCALE GENOMIC DNA]</scope>
    <source>
        <strain evidence="1 2">NF2</strain>
    </source>
</reference>
<dbReference type="AlphaFoldDB" id="A0A220MJI5"/>
<dbReference type="KEGG" id="bfm:BP422_18035"/>
<proteinExistence type="predicted"/>
<evidence type="ECO:0000313" key="2">
    <source>
        <dbReference type="Proteomes" id="UP000197781"/>
    </source>
</evidence>
<dbReference type="EMBL" id="CP018145">
    <property type="protein sequence ID" value="ASJ55278.1"/>
    <property type="molecule type" value="Genomic_DNA"/>
</dbReference>
<gene>
    <name evidence="1" type="ORF">BP422_18035</name>
</gene>
<name>A0A220MJI5_9BACL</name>
<organism evidence="1 2">
    <name type="scientific">Brevibacillus formosus</name>
    <dbReference type="NCBI Taxonomy" id="54913"/>
    <lineage>
        <taxon>Bacteria</taxon>
        <taxon>Bacillati</taxon>
        <taxon>Bacillota</taxon>
        <taxon>Bacilli</taxon>
        <taxon>Bacillales</taxon>
        <taxon>Paenibacillaceae</taxon>
        <taxon>Brevibacillus</taxon>
    </lineage>
</organism>